<evidence type="ECO:0000313" key="2">
    <source>
        <dbReference type="Proteomes" id="UP000178659"/>
    </source>
</evidence>
<evidence type="ECO:0000313" key="1">
    <source>
        <dbReference type="EMBL" id="OGY14134.1"/>
    </source>
</evidence>
<reference evidence="1 2" key="1">
    <citation type="journal article" date="2016" name="Nat. Commun.">
        <title>Thousands of microbial genomes shed light on interconnected biogeochemical processes in an aquifer system.</title>
        <authorList>
            <person name="Anantharaman K."/>
            <person name="Brown C.T."/>
            <person name="Hug L.A."/>
            <person name="Sharon I."/>
            <person name="Castelle C.J."/>
            <person name="Probst A.J."/>
            <person name="Thomas B.C."/>
            <person name="Singh A."/>
            <person name="Wilkins M.J."/>
            <person name="Karaoz U."/>
            <person name="Brodie E.L."/>
            <person name="Williams K.H."/>
            <person name="Hubbard S.S."/>
            <person name="Banfield J.F."/>
        </authorList>
    </citation>
    <scope>NUCLEOTIDE SEQUENCE [LARGE SCALE GENOMIC DNA]</scope>
</reference>
<dbReference type="AlphaFoldDB" id="A0A1G1VFE2"/>
<accession>A0A1G1VFE2</accession>
<dbReference type="Proteomes" id="UP000178659">
    <property type="component" value="Unassembled WGS sequence"/>
</dbReference>
<organism evidence="1 2">
    <name type="scientific">Candidatus Blackburnbacteria bacterium RIFCSPLOWO2_01_FULL_40_20</name>
    <dbReference type="NCBI Taxonomy" id="1797519"/>
    <lineage>
        <taxon>Bacteria</taxon>
        <taxon>Candidatus Blackburniibacteriota</taxon>
    </lineage>
</organism>
<protein>
    <submittedName>
        <fullName evidence="1">Uncharacterized protein</fullName>
    </submittedName>
</protein>
<dbReference type="EMBL" id="MHCC01000002">
    <property type="protein sequence ID" value="OGY14134.1"/>
    <property type="molecule type" value="Genomic_DNA"/>
</dbReference>
<proteinExistence type="predicted"/>
<gene>
    <name evidence="1" type="ORF">A3A77_04715</name>
</gene>
<comment type="caution">
    <text evidence="1">The sequence shown here is derived from an EMBL/GenBank/DDBJ whole genome shotgun (WGS) entry which is preliminary data.</text>
</comment>
<sequence>MMDKILIERFIDKLNELHISIRWGEFAHFGRGDIHIFVNAKDGLNAHVAVTTYGVVPNWSKIEVYRGGVRVGLFNSLGQIVIKRIDQSPEQSDKLTFRLSER</sequence>
<name>A0A1G1VFE2_9BACT</name>